<evidence type="ECO:0000313" key="4">
    <source>
        <dbReference type="WBParaSite" id="TCNE_0001826401-mRNA-1"/>
    </source>
</evidence>
<organism evidence="3 4">
    <name type="scientific">Toxocara canis</name>
    <name type="common">Canine roundworm</name>
    <dbReference type="NCBI Taxonomy" id="6265"/>
    <lineage>
        <taxon>Eukaryota</taxon>
        <taxon>Metazoa</taxon>
        <taxon>Ecdysozoa</taxon>
        <taxon>Nematoda</taxon>
        <taxon>Chromadorea</taxon>
        <taxon>Rhabditida</taxon>
        <taxon>Spirurina</taxon>
        <taxon>Ascaridomorpha</taxon>
        <taxon>Ascaridoidea</taxon>
        <taxon>Toxocaridae</taxon>
        <taxon>Toxocara</taxon>
    </lineage>
</organism>
<feature type="compositionally biased region" description="Basic residues" evidence="1">
    <location>
        <begin position="208"/>
        <end position="217"/>
    </location>
</feature>
<feature type="compositionally biased region" description="Low complexity" evidence="1">
    <location>
        <begin position="37"/>
        <end position="52"/>
    </location>
</feature>
<feature type="region of interest" description="Disordered" evidence="1">
    <location>
        <begin position="1"/>
        <end position="152"/>
    </location>
</feature>
<evidence type="ECO:0000313" key="3">
    <source>
        <dbReference type="Proteomes" id="UP000050794"/>
    </source>
</evidence>
<feature type="compositionally biased region" description="Polar residues" evidence="1">
    <location>
        <begin position="25"/>
        <end position="36"/>
    </location>
</feature>
<feature type="compositionally biased region" description="Low complexity" evidence="1">
    <location>
        <begin position="117"/>
        <end position="141"/>
    </location>
</feature>
<sequence>MSLENGSVLPPPRYSSHEFNPAFPQCSTSNVIDANPSTSTSNGEENTTATSSCSPTRCLASNKTPNSASVASLNHTSSPSPSYPSANSWPGFGGKNSRIDDIQATAVGSGETNKSPSQQALQQQQQQQQTQQQQQQSQQTAEFQRQPRKSGERVFVFSSKMANEAIGGVQQNKYDSILAWHEANCQPSTSSGDQPVPLDTQQPAMAIKNKRKSTVSN</sequence>
<reference evidence="2 3" key="2">
    <citation type="submission" date="2018-11" db="EMBL/GenBank/DDBJ databases">
        <authorList>
            <consortium name="Pathogen Informatics"/>
        </authorList>
    </citation>
    <scope>NUCLEOTIDE SEQUENCE [LARGE SCALE GENOMIC DNA]</scope>
</reference>
<proteinExistence type="predicted"/>
<name>A0A183VBZ0_TOXCA</name>
<feature type="compositionally biased region" description="Polar residues" evidence="1">
    <location>
        <begin position="53"/>
        <end position="76"/>
    </location>
</feature>
<dbReference type="InterPro" id="IPR013083">
    <property type="entry name" value="Znf_RING/FYVE/PHD"/>
</dbReference>
<feature type="compositionally biased region" description="Polar residues" evidence="1">
    <location>
        <begin position="185"/>
        <end position="203"/>
    </location>
</feature>
<dbReference type="AlphaFoldDB" id="A0A183VBZ0"/>
<dbReference type="Proteomes" id="UP000050794">
    <property type="component" value="Unassembled WGS sequence"/>
</dbReference>
<dbReference type="WBParaSite" id="TCNE_0001826401-mRNA-1">
    <property type="protein sequence ID" value="TCNE_0001826401-mRNA-1"/>
    <property type="gene ID" value="TCNE_0001826401"/>
</dbReference>
<reference evidence="4" key="1">
    <citation type="submission" date="2016-06" db="UniProtKB">
        <authorList>
            <consortium name="WormBaseParasite"/>
        </authorList>
    </citation>
    <scope>IDENTIFICATION</scope>
</reference>
<dbReference type="EMBL" id="UYWY01025311">
    <property type="protein sequence ID" value="VDM49581.1"/>
    <property type="molecule type" value="Genomic_DNA"/>
</dbReference>
<accession>A0A183VBZ0</accession>
<feature type="region of interest" description="Disordered" evidence="1">
    <location>
        <begin position="185"/>
        <end position="217"/>
    </location>
</feature>
<gene>
    <name evidence="2" type="ORF">TCNE_LOCUS18260</name>
</gene>
<evidence type="ECO:0000256" key="1">
    <source>
        <dbReference type="SAM" id="MobiDB-lite"/>
    </source>
</evidence>
<evidence type="ECO:0000313" key="2">
    <source>
        <dbReference type="EMBL" id="VDM49581.1"/>
    </source>
</evidence>
<keyword evidence="3" id="KW-1185">Reference proteome</keyword>
<protein>
    <submittedName>
        <fullName evidence="2 4">Uncharacterized protein</fullName>
    </submittedName>
</protein>
<feature type="compositionally biased region" description="Low complexity" evidence="1">
    <location>
        <begin position="77"/>
        <end position="90"/>
    </location>
</feature>
<dbReference type="Gene3D" id="3.30.40.10">
    <property type="entry name" value="Zinc/RING finger domain, C3HC4 (zinc finger)"/>
    <property type="match status" value="1"/>
</dbReference>